<protein>
    <recommendedName>
        <fullName evidence="2">Ribosomal silencing factor RsfS</fullName>
    </recommendedName>
</protein>
<comment type="function">
    <text evidence="2">Functions as a ribosomal silencing factor. Interacts with ribosomal protein uL14 (rplN), blocking formation of intersubunit bridge B8. Prevents association of the 30S and 50S ribosomal subunits and the formation of functional ribosomes, thus repressing translation.</text>
</comment>
<name>A0A1D8PBC7_9FLAO</name>
<keyword evidence="2" id="KW-0678">Repressor</keyword>
<dbReference type="NCBIfam" id="TIGR00090">
    <property type="entry name" value="rsfS_iojap_ybeB"/>
    <property type="match status" value="1"/>
</dbReference>
<dbReference type="AlphaFoldDB" id="A0A1D8PBC7"/>
<keyword evidence="4" id="KW-1185">Reference proteome</keyword>
<dbReference type="GO" id="GO:0005737">
    <property type="term" value="C:cytoplasm"/>
    <property type="evidence" value="ECO:0007669"/>
    <property type="project" value="UniProtKB-SubCell"/>
</dbReference>
<dbReference type="STRING" id="1850246.LPB138_14810"/>
<evidence type="ECO:0000256" key="1">
    <source>
        <dbReference type="ARBA" id="ARBA00010574"/>
    </source>
</evidence>
<sequence length="123" mass="13930">MTKKKASTDELITAIIKGIEEVKGNDIQLFDLRDIENTVTDYFVISTGNSNTQVNAISQSVQKIVSKELKDKPWHVEGEGNAEWVLMDYVNVVVHIFQKHVREFYDIESLWGDAKITSISTAN</sequence>
<dbReference type="GO" id="GO:0042256">
    <property type="term" value="P:cytosolic ribosome assembly"/>
    <property type="evidence" value="ECO:0007669"/>
    <property type="project" value="UniProtKB-UniRule"/>
</dbReference>
<dbReference type="InterPro" id="IPR004394">
    <property type="entry name" value="Iojap/RsfS/C7orf30"/>
</dbReference>
<proteinExistence type="inferred from homology"/>
<dbReference type="Pfam" id="PF02410">
    <property type="entry name" value="RsfS"/>
    <property type="match status" value="1"/>
</dbReference>
<gene>
    <name evidence="2" type="primary">rsfS</name>
    <name evidence="3" type="ORF">LPB138_14810</name>
</gene>
<dbReference type="PANTHER" id="PTHR21043:SF0">
    <property type="entry name" value="MITOCHONDRIAL ASSEMBLY OF RIBOSOMAL LARGE SUBUNIT PROTEIN 1"/>
    <property type="match status" value="1"/>
</dbReference>
<evidence type="ECO:0000256" key="2">
    <source>
        <dbReference type="HAMAP-Rule" id="MF_01477"/>
    </source>
</evidence>
<dbReference type="HAMAP" id="MF_01477">
    <property type="entry name" value="Iojap_RsfS"/>
    <property type="match status" value="1"/>
</dbReference>
<dbReference type="EMBL" id="CP017478">
    <property type="protein sequence ID" value="AOW21877.1"/>
    <property type="molecule type" value="Genomic_DNA"/>
</dbReference>
<dbReference type="GO" id="GO:0043023">
    <property type="term" value="F:ribosomal large subunit binding"/>
    <property type="evidence" value="ECO:0007669"/>
    <property type="project" value="TreeGrafter"/>
</dbReference>
<dbReference type="GO" id="GO:0090071">
    <property type="term" value="P:negative regulation of ribosome biogenesis"/>
    <property type="evidence" value="ECO:0007669"/>
    <property type="project" value="UniProtKB-UniRule"/>
</dbReference>
<dbReference type="KEGG" id="lul:LPB138_14810"/>
<dbReference type="GO" id="GO:0017148">
    <property type="term" value="P:negative regulation of translation"/>
    <property type="evidence" value="ECO:0007669"/>
    <property type="project" value="UniProtKB-UniRule"/>
</dbReference>
<organism evidence="3 4">
    <name type="scientific">Urechidicola croceus</name>
    <dbReference type="NCBI Taxonomy" id="1850246"/>
    <lineage>
        <taxon>Bacteria</taxon>
        <taxon>Pseudomonadati</taxon>
        <taxon>Bacteroidota</taxon>
        <taxon>Flavobacteriia</taxon>
        <taxon>Flavobacteriales</taxon>
        <taxon>Flavobacteriaceae</taxon>
        <taxon>Urechidicola</taxon>
    </lineage>
</organism>
<accession>A0A1D8PBC7</accession>
<keyword evidence="2" id="KW-0963">Cytoplasm</keyword>
<reference evidence="3 4" key="1">
    <citation type="submission" date="2016-10" db="EMBL/GenBank/DDBJ databases">
        <title>Lutibacter sp. LPB0138, isolated from marine gastropod.</title>
        <authorList>
            <person name="Kim E."/>
            <person name="Yi H."/>
        </authorList>
    </citation>
    <scope>NUCLEOTIDE SEQUENCE [LARGE SCALE GENOMIC DNA]</scope>
    <source>
        <strain evidence="3 4">LPB0138</strain>
    </source>
</reference>
<dbReference type="SUPFAM" id="SSF81301">
    <property type="entry name" value="Nucleotidyltransferase"/>
    <property type="match status" value="1"/>
</dbReference>
<comment type="subunit">
    <text evidence="2">Interacts with ribosomal protein uL14 (rplN).</text>
</comment>
<evidence type="ECO:0000313" key="3">
    <source>
        <dbReference type="EMBL" id="AOW21877.1"/>
    </source>
</evidence>
<comment type="similarity">
    <text evidence="1 2">Belongs to the Iojap/RsfS family.</text>
</comment>
<dbReference type="Gene3D" id="3.30.460.10">
    <property type="entry name" value="Beta Polymerase, domain 2"/>
    <property type="match status" value="1"/>
</dbReference>
<dbReference type="InterPro" id="IPR043519">
    <property type="entry name" value="NT_sf"/>
</dbReference>
<dbReference type="RefSeq" id="WP_070238037.1">
    <property type="nucleotide sequence ID" value="NZ_CP017478.1"/>
</dbReference>
<dbReference type="Proteomes" id="UP000176050">
    <property type="component" value="Chromosome"/>
</dbReference>
<evidence type="ECO:0000313" key="4">
    <source>
        <dbReference type="Proteomes" id="UP000176050"/>
    </source>
</evidence>
<comment type="subcellular location">
    <subcellularLocation>
        <location evidence="2">Cytoplasm</location>
    </subcellularLocation>
</comment>
<keyword evidence="2" id="KW-0810">Translation regulation</keyword>
<dbReference type="OrthoDB" id="9793681at2"/>
<dbReference type="PANTHER" id="PTHR21043">
    <property type="entry name" value="IOJAP SUPERFAMILY ORTHOLOG"/>
    <property type="match status" value="1"/>
</dbReference>